<name>A0A834VFA2_SARSC</name>
<protein>
    <submittedName>
        <fullName evidence="2 3">Uncharacterized protein</fullName>
    </submittedName>
</protein>
<dbReference type="AlphaFoldDB" id="A0A834VFA2"/>
<sequence>MDTNSSKSIKRSNFITIGLVNEAVKEKKYKFDDNLMTSPETIISKALEKFPSFNVESFNDQNKKDLIETFQLIRKYLDVFTKKLYEASDKSILSKIESNLEKLLIALNKMKNSNPIMFKRSIFKDTLQTFTEKIQTTEAISVAIVLHFDLIVELQRLSSSPLTSSSTAIMNEAERVKRIQKIRKYEKAFKIIVNQIRKAENKPLSLDDLENHNEYTKIPILYKNAVKIWKEIENLSFRSTRTGRCWLHKFTYDGTTNPKVNALIETIYKNHLMSLDRDEERIVNHHQSKSSRNKSNKSKQKFTYLSVLDLQNELSVRIAKENIDFDLSDTVLEKIYKDLMFDLQQYRTKMFNESLTSIELLEHLRENSNVDLNDSELNERLSANEVHWDRLEKISDEYREKDRIENAKIDTNIDQNRLGWDDKSDSDDDDEDDEDNDDEKIEEKFY</sequence>
<reference evidence="2" key="2">
    <citation type="submission" date="2020-01" db="EMBL/GenBank/DDBJ databases">
        <authorList>
            <person name="Korhonen P.K.K."/>
            <person name="Guangxu M.G."/>
            <person name="Wang T.W."/>
            <person name="Stroehlein A.J.S."/>
            <person name="Young N.D."/>
            <person name="Ang C.-S.A."/>
            <person name="Fernando D.W.F."/>
            <person name="Lu H.L."/>
            <person name="Taylor S.T."/>
            <person name="Ehtesham M.E.M."/>
            <person name="Najaraj S.H.N."/>
            <person name="Harsha G.H.G."/>
            <person name="Madugundu A.M."/>
            <person name="Renuse S.R."/>
            <person name="Holt D.H."/>
            <person name="Pandey A.P."/>
            <person name="Papenfuss A.P."/>
            <person name="Gasser R.B.G."/>
            <person name="Fischer K.F."/>
        </authorList>
    </citation>
    <scope>NUCLEOTIDE SEQUENCE</scope>
    <source>
        <strain evidence="2">SSS_KF_BRIS2020</strain>
    </source>
</reference>
<dbReference type="EMBL" id="WVUK01000055">
    <property type="protein sequence ID" value="KAF7493500.1"/>
    <property type="molecule type" value="Genomic_DNA"/>
</dbReference>
<feature type="compositionally biased region" description="Acidic residues" evidence="1">
    <location>
        <begin position="424"/>
        <end position="440"/>
    </location>
</feature>
<evidence type="ECO:0000313" key="2">
    <source>
        <dbReference type="EMBL" id="KAF7493500.1"/>
    </source>
</evidence>
<proteinExistence type="predicted"/>
<keyword evidence="4" id="KW-1185">Reference proteome</keyword>
<dbReference type="OrthoDB" id="6515981at2759"/>
<reference evidence="4" key="1">
    <citation type="journal article" date="2020" name="PLoS Negl. Trop. Dis.">
        <title>High-quality nuclear genome for Sarcoptes scabiei-A critical resource for a neglected parasite.</title>
        <authorList>
            <person name="Korhonen P.K."/>
            <person name="Gasser R.B."/>
            <person name="Ma G."/>
            <person name="Wang T."/>
            <person name="Stroehlein A.J."/>
            <person name="Young N.D."/>
            <person name="Ang C.S."/>
            <person name="Fernando D.D."/>
            <person name="Lu H.C."/>
            <person name="Taylor S."/>
            <person name="Reynolds S.L."/>
            <person name="Mofiz E."/>
            <person name="Najaraj S.H."/>
            <person name="Gowda H."/>
            <person name="Madugundu A."/>
            <person name="Renuse S."/>
            <person name="Holt D."/>
            <person name="Pandey A."/>
            <person name="Papenfuss A.T."/>
            <person name="Fischer K."/>
        </authorList>
    </citation>
    <scope>NUCLEOTIDE SEQUENCE [LARGE SCALE GENOMIC DNA]</scope>
</reference>
<gene>
    <name evidence="2" type="ORF">SSS_3159</name>
</gene>
<dbReference type="Proteomes" id="UP000070412">
    <property type="component" value="Unassembled WGS sequence"/>
</dbReference>
<accession>A0A834VFA2</accession>
<feature type="region of interest" description="Disordered" evidence="1">
    <location>
        <begin position="415"/>
        <end position="446"/>
    </location>
</feature>
<dbReference type="GO" id="GO:0042393">
    <property type="term" value="F:histone binding"/>
    <property type="evidence" value="ECO:0007669"/>
    <property type="project" value="InterPro"/>
</dbReference>
<dbReference type="InterPro" id="IPR046426">
    <property type="entry name" value="DAXX_histone-bd_sf"/>
</dbReference>
<dbReference type="EnsemblMetazoa" id="SSS_3159s_mrna">
    <property type="protein sequence ID" value="KAF7493500.1"/>
    <property type="gene ID" value="SSS_3159"/>
</dbReference>
<reference evidence="3" key="3">
    <citation type="submission" date="2022-06" db="UniProtKB">
        <authorList>
            <consortium name="EnsemblMetazoa"/>
        </authorList>
    </citation>
    <scope>IDENTIFICATION</scope>
</reference>
<evidence type="ECO:0000313" key="3">
    <source>
        <dbReference type="EnsemblMetazoa" id="KAF7493500.1"/>
    </source>
</evidence>
<organism evidence="2">
    <name type="scientific">Sarcoptes scabiei</name>
    <name type="common">Itch mite</name>
    <name type="synonym">Acarus scabiei</name>
    <dbReference type="NCBI Taxonomy" id="52283"/>
    <lineage>
        <taxon>Eukaryota</taxon>
        <taxon>Metazoa</taxon>
        <taxon>Ecdysozoa</taxon>
        <taxon>Arthropoda</taxon>
        <taxon>Chelicerata</taxon>
        <taxon>Arachnida</taxon>
        <taxon>Acari</taxon>
        <taxon>Acariformes</taxon>
        <taxon>Sarcoptiformes</taxon>
        <taxon>Astigmata</taxon>
        <taxon>Psoroptidia</taxon>
        <taxon>Sarcoptoidea</taxon>
        <taxon>Sarcoptidae</taxon>
        <taxon>Sarcoptinae</taxon>
        <taxon>Sarcoptes</taxon>
    </lineage>
</organism>
<evidence type="ECO:0000256" key="1">
    <source>
        <dbReference type="SAM" id="MobiDB-lite"/>
    </source>
</evidence>
<evidence type="ECO:0000313" key="4">
    <source>
        <dbReference type="Proteomes" id="UP000070412"/>
    </source>
</evidence>
<dbReference type="Gene3D" id="1.20.58.2170">
    <property type="match status" value="1"/>
</dbReference>